<dbReference type="SUPFAM" id="SSF54277">
    <property type="entry name" value="CAD &amp; PB1 domains"/>
    <property type="match status" value="1"/>
</dbReference>
<dbReference type="AlphaFoldDB" id="A0AAV1DVN9"/>
<dbReference type="Pfam" id="PF22922">
    <property type="entry name" value="GAF_NLP"/>
    <property type="match status" value="1"/>
</dbReference>
<feature type="compositionally biased region" description="Polar residues" evidence="1">
    <location>
        <begin position="77"/>
        <end position="87"/>
    </location>
</feature>
<dbReference type="SMART" id="SM00666">
    <property type="entry name" value="PB1"/>
    <property type="match status" value="1"/>
</dbReference>
<feature type="compositionally biased region" description="Polar residues" evidence="1">
    <location>
        <begin position="226"/>
        <end position="249"/>
    </location>
</feature>
<feature type="compositionally biased region" description="Basic and acidic residues" evidence="1">
    <location>
        <begin position="193"/>
        <end position="211"/>
    </location>
</feature>
<dbReference type="InterPro" id="IPR000270">
    <property type="entry name" value="PB1_dom"/>
</dbReference>
<protein>
    <submittedName>
        <fullName evidence="3">OLC1v1012324C1</fullName>
    </submittedName>
</protein>
<feature type="region of interest" description="Disordered" evidence="1">
    <location>
        <begin position="65"/>
        <end position="122"/>
    </location>
</feature>
<dbReference type="Pfam" id="PF00564">
    <property type="entry name" value="PB1"/>
    <property type="match status" value="1"/>
</dbReference>
<dbReference type="CDD" id="cd05992">
    <property type="entry name" value="PB1"/>
    <property type="match status" value="1"/>
</dbReference>
<evidence type="ECO:0000313" key="3">
    <source>
        <dbReference type="EMBL" id="CAI9111968.1"/>
    </source>
</evidence>
<dbReference type="PROSITE" id="PS51745">
    <property type="entry name" value="PB1"/>
    <property type="match status" value="1"/>
</dbReference>
<feature type="domain" description="PB1" evidence="2">
    <location>
        <begin position="842"/>
        <end position="909"/>
    </location>
</feature>
<reference evidence="3" key="1">
    <citation type="submission" date="2023-03" db="EMBL/GenBank/DDBJ databases">
        <authorList>
            <person name="Julca I."/>
        </authorList>
    </citation>
    <scope>NUCLEOTIDE SEQUENCE</scope>
</reference>
<keyword evidence="4" id="KW-1185">Reference proteome</keyword>
<evidence type="ECO:0000256" key="1">
    <source>
        <dbReference type="SAM" id="MobiDB-lite"/>
    </source>
</evidence>
<gene>
    <name evidence="3" type="ORF">OLC1_LOCUS19245</name>
</gene>
<accession>A0AAV1DVN9</accession>
<sequence>MTEERRDLLAHKIVTDKCHSCEKSEKGSLVEVTLQPTDNEEHVGVSEVCSVKNQKIIEKYNLSDEEKEKMEAKESAVETTLQSTENAKGQRVSDARLAKNQRRRERYTALSHEEKEKINASRRERYKDMYAERKERINALRREKYRASKEKRSSQNKNIDGPNIDNCHLLDSASADSKEQHGHGSSSVGSKSDAVKSEAINKDISKSSSVERRKKKRGKSRIHNAGSISETIQSEAMNEGISKSSSVEISIQKRGDRNLAETEMTASSEEEASSAKDKSIMPQAQNQPVPGSVGMPEASPDRSIGFGRLYSGGLLPYRSGSLNLDHRVVENDGSPLGPFGRVFTQEFPEYCPNIECYTGQEFPLKDLAVVCGIKQYWVLPLYEFDGQENNCYGILECLSCRKCTNPESLIPFDRILDALKLIGLECPASHLKKRYDTEIDLFVSQVRMDDILEIVRKKHQLPLVQVWVPCKYSGPAAVSDKSSCNSSSAAGKITGLFPHVTSVDSNIRYASELYQMTSKATCLVKEGEGLVGKAYSLHKPCFSTDTRKHGISSYPLVHLTRSSNLASSFAIPMPIIHPDIPPLILEVFLPNQQNVDGNLVTLLESFLSTVAQELSVHNVDFWLKQNEAFNVKISQSDGDDIVYFDVHRIVGISEREEQEFPSTKSSPFYSVEVGNNENGDASATVRKENQVHYIQSNQKNPSTSAESDVIDVVKQFKTRRGSRNNHETGDERATAREKNKICSIQSDQETPSTSDVPHGVEVVKHFKIRRRLNNDNENDDASATARKKNRVDSVEVVKQYKIRRRPNSNPREKKASAANSVPSMAKNKSGVTENDEIDHSHTMIVKATYKDDIVKFPICSNVSIEELRKELDESFELKGKRFKIKYSDEGDWVMISRNKDLRYHMENLM</sequence>
<feature type="compositionally biased region" description="Basic residues" evidence="1">
    <location>
        <begin position="212"/>
        <end position="222"/>
    </location>
</feature>
<name>A0AAV1DVN9_OLDCO</name>
<dbReference type="InterPro" id="IPR055081">
    <property type="entry name" value="NLP1-9_GAF"/>
</dbReference>
<evidence type="ECO:0000313" key="4">
    <source>
        <dbReference type="Proteomes" id="UP001161247"/>
    </source>
</evidence>
<dbReference type="PANTHER" id="PTHR32002:SF62">
    <property type="entry name" value="PROTEIN NLP6-LIKE ISOFORM X1"/>
    <property type="match status" value="1"/>
</dbReference>
<dbReference type="GO" id="GO:0003700">
    <property type="term" value="F:DNA-binding transcription factor activity"/>
    <property type="evidence" value="ECO:0007669"/>
    <property type="project" value="InterPro"/>
</dbReference>
<proteinExistence type="predicted"/>
<feature type="compositionally biased region" description="Basic and acidic residues" evidence="1">
    <location>
        <begin position="65"/>
        <end position="76"/>
    </location>
</feature>
<dbReference type="InterPro" id="IPR045012">
    <property type="entry name" value="NLP"/>
</dbReference>
<evidence type="ECO:0000259" key="2">
    <source>
        <dbReference type="PROSITE" id="PS51745"/>
    </source>
</evidence>
<feature type="region of interest" description="Disordered" evidence="1">
    <location>
        <begin position="141"/>
        <end position="300"/>
    </location>
</feature>
<feature type="compositionally biased region" description="Basic and acidic residues" evidence="1">
    <location>
        <begin position="111"/>
        <end position="122"/>
    </location>
</feature>
<feature type="compositionally biased region" description="Basic and acidic residues" evidence="1">
    <location>
        <begin position="251"/>
        <end position="260"/>
    </location>
</feature>
<organism evidence="3 4">
    <name type="scientific">Oldenlandia corymbosa var. corymbosa</name>
    <dbReference type="NCBI Taxonomy" id="529605"/>
    <lineage>
        <taxon>Eukaryota</taxon>
        <taxon>Viridiplantae</taxon>
        <taxon>Streptophyta</taxon>
        <taxon>Embryophyta</taxon>
        <taxon>Tracheophyta</taxon>
        <taxon>Spermatophyta</taxon>
        <taxon>Magnoliopsida</taxon>
        <taxon>eudicotyledons</taxon>
        <taxon>Gunneridae</taxon>
        <taxon>Pentapetalae</taxon>
        <taxon>asterids</taxon>
        <taxon>lamiids</taxon>
        <taxon>Gentianales</taxon>
        <taxon>Rubiaceae</taxon>
        <taxon>Rubioideae</taxon>
        <taxon>Spermacoceae</taxon>
        <taxon>Hedyotis-Oldenlandia complex</taxon>
        <taxon>Oldenlandia</taxon>
    </lineage>
</organism>
<dbReference type="Proteomes" id="UP001161247">
    <property type="component" value="Chromosome 7"/>
</dbReference>
<feature type="region of interest" description="Disordered" evidence="1">
    <location>
        <begin position="771"/>
        <end position="834"/>
    </location>
</feature>
<feature type="compositionally biased region" description="Basic and acidic residues" evidence="1">
    <location>
        <begin position="141"/>
        <end position="153"/>
    </location>
</feature>
<dbReference type="Gene3D" id="3.10.20.90">
    <property type="entry name" value="Phosphatidylinositol 3-kinase Catalytic Subunit, Chain A, domain 1"/>
    <property type="match status" value="1"/>
</dbReference>
<dbReference type="EMBL" id="OX459124">
    <property type="protein sequence ID" value="CAI9111968.1"/>
    <property type="molecule type" value="Genomic_DNA"/>
</dbReference>
<dbReference type="InterPro" id="IPR053793">
    <property type="entry name" value="PB1-like"/>
</dbReference>
<dbReference type="PANTHER" id="PTHR32002">
    <property type="entry name" value="PROTEIN NLP8"/>
    <property type="match status" value="1"/>
</dbReference>